<organism evidence="8 9">
    <name type="scientific">Halonotius roseus</name>
    <dbReference type="NCBI Taxonomy" id="2511997"/>
    <lineage>
        <taxon>Archaea</taxon>
        <taxon>Methanobacteriati</taxon>
        <taxon>Methanobacteriota</taxon>
        <taxon>Stenosarchaea group</taxon>
        <taxon>Halobacteria</taxon>
        <taxon>Halobacteriales</taxon>
        <taxon>Haloferacaceae</taxon>
        <taxon>Halonotius</taxon>
    </lineage>
</organism>
<dbReference type="Pfam" id="PF04138">
    <property type="entry name" value="GtrA_DPMS_TM"/>
    <property type="match status" value="1"/>
</dbReference>
<evidence type="ECO:0000256" key="6">
    <source>
        <dbReference type="SAM" id="Phobius"/>
    </source>
</evidence>
<evidence type="ECO:0000256" key="5">
    <source>
        <dbReference type="ARBA" id="ARBA00023136"/>
    </source>
</evidence>
<gene>
    <name evidence="8" type="ORF">EWF95_03840</name>
</gene>
<dbReference type="InterPro" id="IPR051401">
    <property type="entry name" value="GtrA_CellWall_Glycosyl"/>
</dbReference>
<evidence type="ECO:0000313" key="8">
    <source>
        <dbReference type="EMBL" id="TQQ82081.1"/>
    </source>
</evidence>
<feature type="transmembrane region" description="Helical" evidence="6">
    <location>
        <begin position="129"/>
        <end position="148"/>
    </location>
</feature>
<reference evidence="8 9" key="1">
    <citation type="submission" date="2019-02" db="EMBL/GenBank/DDBJ databases">
        <title>Halonotius sp. a new haloqrchaeon isolated from saline water.</title>
        <authorList>
            <person name="Duran-Viseras A."/>
            <person name="Sanchez-Porro C."/>
            <person name="Ventosa A."/>
        </authorList>
    </citation>
    <scope>NUCLEOTIDE SEQUENCE [LARGE SCALE GENOMIC DNA]</scope>
    <source>
        <strain evidence="8 9">F9-27</strain>
    </source>
</reference>
<protein>
    <submittedName>
        <fullName evidence="8">GtrA family protein</fullName>
    </submittedName>
</protein>
<feature type="domain" description="GtrA/DPMS transmembrane" evidence="7">
    <location>
        <begin position="26"/>
        <end position="154"/>
    </location>
</feature>
<dbReference type="Proteomes" id="UP000315385">
    <property type="component" value="Unassembled WGS sequence"/>
</dbReference>
<dbReference type="EMBL" id="SESI01000001">
    <property type="protein sequence ID" value="TQQ82081.1"/>
    <property type="molecule type" value="Genomic_DNA"/>
</dbReference>
<feature type="transmembrane region" description="Helical" evidence="6">
    <location>
        <begin position="101"/>
        <end position="123"/>
    </location>
</feature>
<evidence type="ECO:0000313" key="9">
    <source>
        <dbReference type="Proteomes" id="UP000315385"/>
    </source>
</evidence>
<comment type="caution">
    <text evidence="8">The sequence shown here is derived from an EMBL/GenBank/DDBJ whole genome shotgun (WGS) entry which is preliminary data.</text>
</comment>
<dbReference type="AlphaFoldDB" id="A0A544QRL0"/>
<dbReference type="RefSeq" id="WP_142442733.1">
    <property type="nucleotide sequence ID" value="NZ_SESI01000001.1"/>
</dbReference>
<feature type="transmembrane region" description="Helical" evidence="6">
    <location>
        <begin position="21"/>
        <end position="48"/>
    </location>
</feature>
<feature type="transmembrane region" description="Helical" evidence="6">
    <location>
        <begin position="54"/>
        <end position="71"/>
    </location>
</feature>
<evidence type="ECO:0000256" key="2">
    <source>
        <dbReference type="ARBA" id="ARBA00009399"/>
    </source>
</evidence>
<proteinExistence type="inferred from homology"/>
<keyword evidence="5 6" id="KW-0472">Membrane</keyword>
<dbReference type="PANTHER" id="PTHR38459:SF1">
    <property type="entry name" value="PROPHAGE BACTOPRENOL-LINKED GLUCOSE TRANSLOCASE HOMOLOG"/>
    <property type="match status" value="1"/>
</dbReference>
<name>A0A544QRL0_9EURY</name>
<keyword evidence="4 6" id="KW-1133">Transmembrane helix</keyword>
<dbReference type="GO" id="GO:0000271">
    <property type="term" value="P:polysaccharide biosynthetic process"/>
    <property type="evidence" value="ECO:0007669"/>
    <property type="project" value="InterPro"/>
</dbReference>
<keyword evidence="9" id="KW-1185">Reference proteome</keyword>
<comment type="similarity">
    <text evidence="2">Belongs to the GtrA family.</text>
</comment>
<keyword evidence="3 6" id="KW-0812">Transmembrane</keyword>
<evidence type="ECO:0000256" key="3">
    <source>
        <dbReference type="ARBA" id="ARBA00022692"/>
    </source>
</evidence>
<dbReference type="GO" id="GO:0005886">
    <property type="term" value="C:plasma membrane"/>
    <property type="evidence" value="ECO:0007669"/>
    <property type="project" value="TreeGrafter"/>
</dbReference>
<evidence type="ECO:0000259" key="7">
    <source>
        <dbReference type="Pfam" id="PF04138"/>
    </source>
</evidence>
<dbReference type="PANTHER" id="PTHR38459">
    <property type="entry name" value="PROPHAGE BACTOPRENOL-LINKED GLUCOSE TRANSLOCASE HOMOLOG"/>
    <property type="match status" value="1"/>
</dbReference>
<dbReference type="InterPro" id="IPR007267">
    <property type="entry name" value="GtrA_DPMS_TM"/>
</dbReference>
<dbReference type="OrthoDB" id="44002at2157"/>
<evidence type="ECO:0000256" key="1">
    <source>
        <dbReference type="ARBA" id="ARBA00004141"/>
    </source>
</evidence>
<sequence>MTVRQRLTRWLPERVQPLVSGAQFGQFVSVGAIGAVADTLVLAAATLLVGVSELWGKAAGIEVAVVLMFLLNERWTFTSYGSNGWRPLLARLGKSHLVRSGGVAIQLAFFWALTGPYAIQVAIGGLDVWFLLASLVSIGIATVINYVFEGLFTWDIDGTTSTANEKPSSAD</sequence>
<evidence type="ECO:0000256" key="4">
    <source>
        <dbReference type="ARBA" id="ARBA00022989"/>
    </source>
</evidence>
<accession>A0A544QRL0</accession>
<comment type="subcellular location">
    <subcellularLocation>
        <location evidence="1">Membrane</location>
        <topology evidence="1">Multi-pass membrane protein</topology>
    </subcellularLocation>
</comment>